<feature type="region of interest" description="Disordered" evidence="1">
    <location>
        <begin position="1"/>
        <end position="22"/>
    </location>
</feature>
<comment type="caution">
    <text evidence="2">The sequence shown here is derived from an EMBL/GenBank/DDBJ whole genome shotgun (WGS) entry which is preliminary data.</text>
</comment>
<dbReference type="AlphaFoldDB" id="A0AAD6BFY0"/>
<accession>A0AAD6BFY0</accession>
<feature type="compositionally biased region" description="Basic and acidic residues" evidence="1">
    <location>
        <begin position="8"/>
        <end position="17"/>
    </location>
</feature>
<evidence type="ECO:0000313" key="3">
    <source>
        <dbReference type="Proteomes" id="UP001219934"/>
    </source>
</evidence>
<gene>
    <name evidence="2" type="ORF">JOQ06_012585</name>
</gene>
<keyword evidence="3" id="KW-1185">Reference proteome</keyword>
<feature type="non-terminal residue" evidence="2">
    <location>
        <position position="129"/>
    </location>
</feature>
<proteinExistence type="predicted"/>
<evidence type="ECO:0000313" key="2">
    <source>
        <dbReference type="EMBL" id="KAJ4944038.1"/>
    </source>
</evidence>
<dbReference type="Proteomes" id="UP001219934">
    <property type="component" value="Unassembled WGS sequence"/>
</dbReference>
<feature type="non-terminal residue" evidence="2">
    <location>
        <position position="1"/>
    </location>
</feature>
<evidence type="ECO:0000256" key="1">
    <source>
        <dbReference type="SAM" id="MobiDB-lite"/>
    </source>
</evidence>
<organism evidence="2 3">
    <name type="scientific">Pogonophryne albipinna</name>
    <dbReference type="NCBI Taxonomy" id="1090488"/>
    <lineage>
        <taxon>Eukaryota</taxon>
        <taxon>Metazoa</taxon>
        <taxon>Chordata</taxon>
        <taxon>Craniata</taxon>
        <taxon>Vertebrata</taxon>
        <taxon>Euteleostomi</taxon>
        <taxon>Actinopterygii</taxon>
        <taxon>Neopterygii</taxon>
        <taxon>Teleostei</taxon>
        <taxon>Neoteleostei</taxon>
        <taxon>Acanthomorphata</taxon>
        <taxon>Eupercaria</taxon>
        <taxon>Perciformes</taxon>
        <taxon>Notothenioidei</taxon>
        <taxon>Pogonophryne</taxon>
    </lineage>
</organism>
<sequence length="129" mass="14199">HKGVLGAIRDEVNERGKERKRRGRGAGIILTAPTLMFGPVTHHMCVCARKWRSESSSLCALMILSPILVSYYRSLHVSFSLQGPDALHGEAPPHHLLLSNTSVYSTSPLLSEVILLNKGAHAQHVKTRE</sequence>
<reference evidence="2" key="1">
    <citation type="submission" date="2022-11" db="EMBL/GenBank/DDBJ databases">
        <title>Chromosome-level genome of Pogonophryne albipinna.</title>
        <authorList>
            <person name="Jo E."/>
        </authorList>
    </citation>
    <scope>NUCLEOTIDE SEQUENCE</scope>
    <source>
        <strain evidence="2">SGF0006</strain>
        <tissue evidence="2">Muscle</tissue>
    </source>
</reference>
<name>A0AAD6BFY0_9TELE</name>
<protein>
    <submittedName>
        <fullName evidence="2">Uncharacterized protein</fullName>
    </submittedName>
</protein>
<dbReference type="EMBL" id="JAPTMU010000004">
    <property type="protein sequence ID" value="KAJ4944038.1"/>
    <property type="molecule type" value="Genomic_DNA"/>
</dbReference>